<evidence type="ECO:0000313" key="3">
    <source>
        <dbReference type="Proteomes" id="UP000253845"/>
    </source>
</evidence>
<dbReference type="Proteomes" id="UP000253845">
    <property type="component" value="Unassembled WGS sequence"/>
</dbReference>
<dbReference type="AlphaFoldDB" id="A0A370BLE8"/>
<name>A0A370BLE8_ASPNG</name>
<evidence type="ECO:0000256" key="1">
    <source>
        <dbReference type="SAM" id="MobiDB-lite"/>
    </source>
</evidence>
<accession>A0A370BLE8</accession>
<feature type="region of interest" description="Disordered" evidence="1">
    <location>
        <begin position="391"/>
        <end position="422"/>
    </location>
</feature>
<reference evidence="2 3" key="1">
    <citation type="submission" date="2018-07" db="EMBL/GenBank/DDBJ databases">
        <title>Section-level genome sequencing of Aspergillus section Nigri to investigate inter- and intra-species variation.</title>
        <authorList>
            <consortium name="DOE Joint Genome Institute"/>
            <person name="Vesth T.C."/>
            <person name="Nybo J.L."/>
            <person name="Theobald S."/>
            <person name="Frisvad J.C."/>
            <person name="Larsen T.O."/>
            <person name="Nielsen K.F."/>
            <person name="Hoof J.B."/>
            <person name="Brandl J."/>
            <person name="Salamov A."/>
            <person name="Riley R."/>
            <person name="Gladden J.M."/>
            <person name="Phatale P."/>
            <person name="Nielsen M.T."/>
            <person name="Lyhne E.K."/>
            <person name="Kogle M.E."/>
            <person name="Strasser K."/>
            <person name="McDonnell E."/>
            <person name="Barry K."/>
            <person name="Clum A."/>
            <person name="Chen C."/>
            <person name="Nolan M."/>
            <person name="Sandor L."/>
            <person name="Kuo A."/>
            <person name="Lipzen A."/>
            <person name="Hainaut M."/>
            <person name="Drula E."/>
            <person name="Tsang A."/>
            <person name="Magnuson J.K."/>
            <person name="Henrissat B."/>
            <person name="Wiebenga A."/>
            <person name="Simmons B.A."/>
            <person name="Makela M.R."/>
            <person name="De vries R.P."/>
            <person name="Grigoriev I.V."/>
            <person name="Mortensen U.H."/>
            <person name="Baker S.E."/>
            <person name="Andersen M.R."/>
        </authorList>
    </citation>
    <scope>NUCLEOTIDE SEQUENCE [LARGE SCALE GENOMIC DNA]</scope>
    <source>
        <strain evidence="2 3">ATCC 13496</strain>
    </source>
</reference>
<evidence type="ECO:0000313" key="2">
    <source>
        <dbReference type="EMBL" id="RDH14192.1"/>
    </source>
</evidence>
<proteinExistence type="predicted"/>
<gene>
    <name evidence="2" type="ORF">M747DRAFT_300259</name>
</gene>
<dbReference type="EMBL" id="KZ851976">
    <property type="protein sequence ID" value="RDH14192.1"/>
    <property type="molecule type" value="Genomic_DNA"/>
</dbReference>
<protein>
    <submittedName>
        <fullName evidence="2">Uncharacterized protein</fullName>
    </submittedName>
</protein>
<sequence length="440" mass="48910">MASSETLDELKQAISSKISELEVLTRAAGDAAVSDHLKQISASKNQLLSLHRALVKNLKKPSKSDPSISERRTWFSNFISCSGNKLSQNEVEDLTAITKHWALGDTRCLKACAELWAIRPHLFCDGETPDKDVVRRCYNDLERMEDLDPTRRKALLVTLSRKVYERQEQLCSSPRARKRCRKTQSDHDSRSSTFLTSALGDICSQLWDDPKKIQDIRRKRLARYSLFGWKWNRLTHAELILSFTQASAKRFELHRWTPSKIEALNAYTETLPQFAIRDTLHKAWTKILDHYEGKPTLHQTANPSSPVSVESAMQQTSLLSNDPVSTSVGLNLAPFEDIFASANPWLFLRTDTGGGESANDNSERTLSVDDIIASAEPWVLLHGADGNVTGPTLASAPAGPQNLGTTHTDNHDDYPCVSSGSSTSKTYAALEQSIEAASEA</sequence>
<dbReference type="VEuPathDB" id="FungiDB:M747DRAFT_300259"/>
<organism evidence="2 3">
    <name type="scientific">Aspergillus niger ATCC 13496</name>
    <dbReference type="NCBI Taxonomy" id="1353008"/>
    <lineage>
        <taxon>Eukaryota</taxon>
        <taxon>Fungi</taxon>
        <taxon>Dikarya</taxon>
        <taxon>Ascomycota</taxon>
        <taxon>Pezizomycotina</taxon>
        <taxon>Eurotiomycetes</taxon>
        <taxon>Eurotiomycetidae</taxon>
        <taxon>Eurotiales</taxon>
        <taxon>Aspergillaceae</taxon>
        <taxon>Aspergillus</taxon>
        <taxon>Aspergillus subgen. Circumdati</taxon>
    </lineage>
</organism>